<dbReference type="Pfam" id="PF02575">
    <property type="entry name" value="YbaB_DNA_bd"/>
    <property type="match status" value="1"/>
</dbReference>
<sequence>MATQYGIPRPERARHRPRSGRAAFSRATSTATRVWARCPRRPRTTSMRFPSNTPRLGMSERGPRTMNRSREGACSLVSSIGMSDFGADDPDLLIERVRLQVEQAQERARAAQQMRAQVEAVRGKAYSQRRELSVTVDASGRLVDVELSDAALELRARDLSRLIVVTAQEAARDAGAQAMGLAAAAFGDDSPVVSRLRDEVQARTGAEHEE</sequence>
<dbReference type="OrthoDB" id="5083768at2"/>
<evidence type="ECO:0000313" key="3">
    <source>
        <dbReference type="EMBL" id="QAY60138.1"/>
    </source>
</evidence>
<dbReference type="AlphaFoldDB" id="A0A4P6EQF4"/>
<dbReference type="GO" id="GO:0003677">
    <property type="term" value="F:DNA binding"/>
    <property type="evidence" value="ECO:0007669"/>
    <property type="project" value="UniProtKB-KW"/>
</dbReference>
<reference evidence="3 4" key="1">
    <citation type="submission" date="2019-01" db="EMBL/GenBank/DDBJ databases">
        <title>Genome sequencing of strain DFW100M-13.</title>
        <authorList>
            <person name="Heo J."/>
            <person name="Kim S.-J."/>
            <person name="Kim J.-S."/>
            <person name="Hong S.-B."/>
            <person name="Kwon S.-W."/>
        </authorList>
    </citation>
    <scope>NUCLEOTIDE SEQUENCE [LARGE SCALE GENOMIC DNA]</scope>
    <source>
        <strain evidence="3 4">DFW100M-13</strain>
    </source>
</reference>
<dbReference type="InterPro" id="IPR036894">
    <property type="entry name" value="YbaB-like_sf"/>
</dbReference>
<feature type="region of interest" description="Disordered" evidence="2">
    <location>
        <begin position="1"/>
        <end position="69"/>
    </location>
</feature>
<keyword evidence="4" id="KW-1185">Reference proteome</keyword>
<evidence type="ECO:0000256" key="1">
    <source>
        <dbReference type="SAM" id="Coils"/>
    </source>
</evidence>
<accession>A0A4P6EQF4</accession>
<dbReference type="KEGG" id="mprt:ET475_09140"/>
<dbReference type="EMBL" id="CP035494">
    <property type="protein sequence ID" value="QAY60138.1"/>
    <property type="molecule type" value="Genomic_DNA"/>
</dbReference>
<dbReference type="Gene3D" id="3.30.1310.10">
    <property type="entry name" value="Nucleoid-associated protein YbaB-like domain"/>
    <property type="match status" value="1"/>
</dbReference>
<keyword evidence="3" id="KW-0238">DNA-binding</keyword>
<dbReference type="SUPFAM" id="SSF82607">
    <property type="entry name" value="YbaB-like"/>
    <property type="match status" value="1"/>
</dbReference>
<proteinExistence type="predicted"/>
<feature type="compositionally biased region" description="Low complexity" evidence="2">
    <location>
        <begin position="20"/>
        <end position="33"/>
    </location>
</feature>
<gene>
    <name evidence="3" type="ORF">ET475_09140</name>
</gene>
<name>A0A4P6EQF4_9MICO</name>
<keyword evidence="1" id="KW-0175">Coiled coil</keyword>
<evidence type="ECO:0000256" key="2">
    <source>
        <dbReference type="SAM" id="MobiDB-lite"/>
    </source>
</evidence>
<organism evidence="3 4">
    <name type="scientific">Microbacterium protaetiae</name>
    <dbReference type="NCBI Taxonomy" id="2509458"/>
    <lineage>
        <taxon>Bacteria</taxon>
        <taxon>Bacillati</taxon>
        <taxon>Actinomycetota</taxon>
        <taxon>Actinomycetes</taxon>
        <taxon>Micrococcales</taxon>
        <taxon>Microbacteriaceae</taxon>
        <taxon>Microbacterium</taxon>
    </lineage>
</organism>
<protein>
    <submittedName>
        <fullName evidence="3">YbaB/EbfC family DNA-binding protein</fullName>
    </submittedName>
</protein>
<dbReference type="Proteomes" id="UP000293995">
    <property type="component" value="Chromosome"/>
</dbReference>
<evidence type="ECO:0000313" key="4">
    <source>
        <dbReference type="Proteomes" id="UP000293995"/>
    </source>
</evidence>
<feature type="coiled-coil region" evidence="1">
    <location>
        <begin position="94"/>
        <end position="121"/>
    </location>
</feature>
<dbReference type="InterPro" id="IPR004401">
    <property type="entry name" value="YbaB/EbfC"/>
</dbReference>
<feature type="compositionally biased region" description="Polar residues" evidence="2">
    <location>
        <begin position="44"/>
        <end position="54"/>
    </location>
</feature>